<dbReference type="AlphaFoldDB" id="A0A0W0S1Q3"/>
<dbReference type="InterPro" id="IPR036188">
    <property type="entry name" value="FAD/NAD-bd_sf"/>
</dbReference>
<dbReference type="EMBL" id="LNXU01000002">
    <property type="protein sequence ID" value="KTC77227.1"/>
    <property type="molecule type" value="Genomic_DNA"/>
</dbReference>
<dbReference type="Gene3D" id="3.30.9.100">
    <property type="match status" value="1"/>
</dbReference>
<comment type="caution">
    <text evidence="1">The sequence shown here is derived from an EMBL/GenBank/DDBJ whole genome shotgun (WGS) entry which is preliminary data.</text>
</comment>
<accession>A0A0W0S1Q3</accession>
<proteinExistence type="predicted"/>
<reference evidence="1 2" key="1">
    <citation type="submission" date="2015-11" db="EMBL/GenBank/DDBJ databases">
        <title>Genomic analysis of 38 Legionella species identifies large and diverse effector repertoires.</title>
        <authorList>
            <person name="Burstein D."/>
            <person name="Amaro F."/>
            <person name="Zusman T."/>
            <person name="Lifshitz Z."/>
            <person name="Cohen O."/>
            <person name="Gilbert J.A."/>
            <person name="Pupko T."/>
            <person name="Shuman H.A."/>
            <person name="Segal G."/>
        </authorList>
    </citation>
    <scope>NUCLEOTIDE SEQUENCE [LARGE SCALE GENOMIC DNA]</scope>
    <source>
        <strain evidence="1 2">WIGA</strain>
    </source>
</reference>
<dbReference type="Gene3D" id="3.50.50.60">
    <property type="entry name" value="FAD/NAD(P)-binding domain"/>
    <property type="match status" value="1"/>
</dbReference>
<evidence type="ECO:0008006" key="3">
    <source>
        <dbReference type="Google" id="ProtNLM"/>
    </source>
</evidence>
<dbReference type="PATRIC" id="fig|447.4.peg.193"/>
<dbReference type="SUPFAM" id="SSF51905">
    <property type="entry name" value="FAD/NAD(P)-binding domain"/>
    <property type="match status" value="1"/>
</dbReference>
<dbReference type="Proteomes" id="UP000054695">
    <property type="component" value="Unassembled WGS sequence"/>
</dbReference>
<name>A0A0W0S1Q3_LEGBO</name>
<evidence type="ECO:0000313" key="1">
    <source>
        <dbReference type="EMBL" id="KTC77227.1"/>
    </source>
</evidence>
<dbReference type="OrthoDB" id="9790035at2"/>
<protein>
    <recommendedName>
        <fullName evidence="3">Epoxidase LasC</fullName>
    </recommendedName>
</protein>
<organism evidence="1 2">
    <name type="scientific">Legionella bozemanae</name>
    <name type="common">Fluoribacter bozemanae</name>
    <dbReference type="NCBI Taxonomy" id="447"/>
    <lineage>
        <taxon>Bacteria</taxon>
        <taxon>Pseudomonadati</taxon>
        <taxon>Pseudomonadota</taxon>
        <taxon>Gammaproteobacteria</taxon>
        <taxon>Legionellales</taxon>
        <taxon>Legionellaceae</taxon>
        <taxon>Legionella</taxon>
    </lineage>
</organism>
<gene>
    <name evidence="1" type="ORF">Lboz_0180</name>
</gene>
<dbReference type="STRING" id="447.Lboz_0180"/>
<evidence type="ECO:0000313" key="2">
    <source>
        <dbReference type="Proteomes" id="UP000054695"/>
    </source>
</evidence>
<dbReference type="RefSeq" id="WP_058457886.1">
    <property type="nucleotide sequence ID" value="NZ_CAAAIY010000003.1"/>
</dbReference>
<sequence length="408" mass="46648">MNSSLTIIGAGASGLLSALVLAPYYEEILLIDRYWPDELGVSQGTPQSHHLHVLLAEGQRLLSSLLPDVWQQLTANSLPVVDWGKDTWWKTPHGILTPNDCAVRTHLFSRHYFNQVLWSQCQQRKNIKTLTATVEHWLIAERKIKQLQFKARESLAIAGHVIEARGRASGLHTQLGLESLHVNNQYRYFSTRLEQNDWSTDLKAKQVYIQACPKKQPIGLVLSPIEGNALILTLIDTTGTIKTDEQKQAAVSCLFKKNQLGHIHCQGKSWIPYANLNNTRLIIERQRWPLNLWAVGDSIGYQNPVYGQGLTIILKQVDLLKRRGKVNWLKQKQLHRCSWMPWLLASNQDMSGEKNNVFQWLMQKLLRQASNDPSVGETFIQLLHQIKSPWILSNPRLILKLSRRGDYD</sequence>
<keyword evidence="2" id="KW-1185">Reference proteome</keyword>